<reference evidence="14" key="1">
    <citation type="submission" date="2019-10" db="EMBL/GenBank/DDBJ databases">
        <authorList>
            <consortium name="DOE Joint Genome Institute"/>
            <person name="Kuo A."/>
            <person name="Miyauchi S."/>
            <person name="Kiss E."/>
            <person name="Drula E."/>
            <person name="Kohler A."/>
            <person name="Sanchez-Garcia M."/>
            <person name="Andreopoulos B."/>
            <person name="Barry K.W."/>
            <person name="Bonito G."/>
            <person name="Buee M."/>
            <person name="Carver A."/>
            <person name="Chen C."/>
            <person name="Cichocki N."/>
            <person name="Clum A."/>
            <person name="Culley D."/>
            <person name="Crous P.W."/>
            <person name="Fauchery L."/>
            <person name="Girlanda M."/>
            <person name="Hayes R."/>
            <person name="Keri Z."/>
            <person name="LaButti K."/>
            <person name="Lipzen A."/>
            <person name="Lombard V."/>
            <person name="Magnuson J."/>
            <person name="Maillard F."/>
            <person name="Morin E."/>
            <person name="Murat C."/>
            <person name="Nolan M."/>
            <person name="Ohm R."/>
            <person name="Pangilinan J."/>
            <person name="Pereira M."/>
            <person name="Perotto S."/>
            <person name="Peter M."/>
            <person name="Riley R."/>
            <person name="Sitrit Y."/>
            <person name="Stielow B."/>
            <person name="Szollosi G."/>
            <person name="Zifcakova L."/>
            <person name="Stursova M."/>
            <person name="Spatafora J.W."/>
            <person name="Tedersoo L."/>
            <person name="Vaario L.-M."/>
            <person name="Yamada A."/>
            <person name="Yan M."/>
            <person name="Wang P."/>
            <person name="Xu J."/>
            <person name="Bruns T."/>
            <person name="Baldrian P."/>
            <person name="Vilgalys R."/>
            <person name="Henrissat B."/>
            <person name="Grigoriev I.V."/>
            <person name="Hibbett D."/>
            <person name="Nagy L.G."/>
            <person name="Martin F.M."/>
        </authorList>
    </citation>
    <scope>NUCLEOTIDE SEQUENCE</scope>
    <source>
        <strain evidence="14">Prilba</strain>
    </source>
</reference>
<comment type="subcellular location">
    <subcellularLocation>
        <location evidence="2">Endoplasmic reticulum membrane</location>
    </subcellularLocation>
</comment>
<dbReference type="InterPro" id="IPR036424">
    <property type="entry name" value="UPP_synth-like_sf"/>
</dbReference>
<evidence type="ECO:0000256" key="12">
    <source>
        <dbReference type="ARBA" id="ARBA00047353"/>
    </source>
</evidence>
<dbReference type="GO" id="GO:1904423">
    <property type="term" value="C:dehydrodolichyl diphosphate synthase complex"/>
    <property type="evidence" value="ECO:0007669"/>
    <property type="project" value="InterPro"/>
</dbReference>
<keyword evidence="15" id="KW-1185">Reference proteome</keyword>
<dbReference type="EMBL" id="WHVB01000006">
    <property type="protein sequence ID" value="KAF8482156.1"/>
    <property type="molecule type" value="Genomic_DNA"/>
</dbReference>
<evidence type="ECO:0000256" key="9">
    <source>
        <dbReference type="ARBA" id="ARBA00022842"/>
    </source>
</evidence>
<proteinExistence type="inferred from homology"/>
<evidence type="ECO:0000313" key="14">
    <source>
        <dbReference type="EMBL" id="KAF8482156.1"/>
    </source>
</evidence>
<sequence>MVIRLVLWVIHLFYSFFLAILSIRSRYFRSTPRPLTATRNKSPSHLAIVLVSQDPDLRISDAREAFLRCTESAIACCRAAGITRLSVYDRRGILLESFNVISERLEKCLPPTQDQPFLAEAVFPLTPPLSDDSDVSDGCRYKGKSSIKTIHAGGTADRLRKLGRNRPRIQHHRTHGHSSETFTLHLVSRDTGKPTIAAVTDSLFRRAASGLRRNAVPVARDAELFKISVSDLQDILEVGDRGYGPPDLMIVHNVTVPKRQSAPLQLSSFPPWQVRLTEIHYNGFSGLRDRWMSAKLRTRAETWIMLSELDFRRALDEYSNAEFRLGK</sequence>
<dbReference type="AlphaFoldDB" id="A0A9P5TB18"/>
<evidence type="ECO:0000256" key="2">
    <source>
        <dbReference type="ARBA" id="ARBA00004586"/>
    </source>
</evidence>
<evidence type="ECO:0000256" key="8">
    <source>
        <dbReference type="ARBA" id="ARBA00022824"/>
    </source>
</evidence>
<name>A0A9P5TB18_9AGAM</name>
<evidence type="ECO:0000256" key="5">
    <source>
        <dbReference type="ARBA" id="ARBA00012596"/>
    </source>
</evidence>
<keyword evidence="10 13" id="KW-1133">Transmembrane helix</keyword>
<dbReference type="PANTHER" id="PTHR21528:SF0">
    <property type="entry name" value="DEHYDRODOLICHYL DIPHOSPHATE SYNTHASE COMPLEX SUBUNIT NUS1"/>
    <property type="match status" value="1"/>
</dbReference>
<protein>
    <recommendedName>
        <fullName evidence="5">ditrans,polycis-polyprenyl diphosphate synthase [(2E,6E)-farnesyldiphosphate specific]</fullName>
        <ecNumber evidence="5">2.5.1.87</ecNumber>
    </recommendedName>
</protein>
<comment type="similarity">
    <text evidence="4">Belongs to the UPP synthase family.</text>
</comment>
<dbReference type="EC" id="2.5.1.87" evidence="5"/>
<keyword evidence="7 13" id="KW-0812">Transmembrane</keyword>
<reference evidence="14" key="2">
    <citation type="journal article" date="2020" name="Nat. Commun.">
        <title>Large-scale genome sequencing of mycorrhizal fungi provides insights into the early evolution of symbiotic traits.</title>
        <authorList>
            <person name="Miyauchi S."/>
            <person name="Kiss E."/>
            <person name="Kuo A."/>
            <person name="Drula E."/>
            <person name="Kohler A."/>
            <person name="Sanchez-Garcia M."/>
            <person name="Morin E."/>
            <person name="Andreopoulos B."/>
            <person name="Barry K.W."/>
            <person name="Bonito G."/>
            <person name="Buee M."/>
            <person name="Carver A."/>
            <person name="Chen C."/>
            <person name="Cichocki N."/>
            <person name="Clum A."/>
            <person name="Culley D."/>
            <person name="Crous P.W."/>
            <person name="Fauchery L."/>
            <person name="Girlanda M."/>
            <person name="Hayes R.D."/>
            <person name="Keri Z."/>
            <person name="LaButti K."/>
            <person name="Lipzen A."/>
            <person name="Lombard V."/>
            <person name="Magnuson J."/>
            <person name="Maillard F."/>
            <person name="Murat C."/>
            <person name="Nolan M."/>
            <person name="Ohm R.A."/>
            <person name="Pangilinan J."/>
            <person name="Pereira M.F."/>
            <person name="Perotto S."/>
            <person name="Peter M."/>
            <person name="Pfister S."/>
            <person name="Riley R."/>
            <person name="Sitrit Y."/>
            <person name="Stielow J.B."/>
            <person name="Szollosi G."/>
            <person name="Zifcakova L."/>
            <person name="Stursova M."/>
            <person name="Spatafora J.W."/>
            <person name="Tedersoo L."/>
            <person name="Vaario L.M."/>
            <person name="Yamada A."/>
            <person name="Yan M."/>
            <person name="Wang P."/>
            <person name="Xu J."/>
            <person name="Bruns T."/>
            <person name="Baldrian P."/>
            <person name="Vilgalys R."/>
            <person name="Dunand C."/>
            <person name="Henrissat B."/>
            <person name="Grigoriev I.V."/>
            <person name="Hibbett D."/>
            <person name="Nagy L.G."/>
            <person name="Martin F.M."/>
        </authorList>
    </citation>
    <scope>NUCLEOTIDE SEQUENCE</scope>
    <source>
        <strain evidence="14">Prilba</strain>
    </source>
</reference>
<evidence type="ECO:0000256" key="4">
    <source>
        <dbReference type="ARBA" id="ARBA00005432"/>
    </source>
</evidence>
<evidence type="ECO:0000256" key="3">
    <source>
        <dbReference type="ARBA" id="ARBA00004922"/>
    </source>
</evidence>
<comment type="cofactor">
    <cofactor evidence="1">
        <name>Mg(2+)</name>
        <dbReference type="ChEBI" id="CHEBI:18420"/>
    </cofactor>
</comment>
<feature type="transmembrane region" description="Helical" evidence="13">
    <location>
        <begin position="6"/>
        <end position="23"/>
    </location>
</feature>
<dbReference type="InterPro" id="IPR038887">
    <property type="entry name" value="Nus1/NgBR"/>
</dbReference>
<evidence type="ECO:0000256" key="7">
    <source>
        <dbReference type="ARBA" id="ARBA00022692"/>
    </source>
</evidence>
<keyword evidence="9" id="KW-0460">Magnesium</keyword>
<dbReference type="GO" id="GO:0045547">
    <property type="term" value="F:ditrans,polycis-polyprenyl diphosphate synthase [(2E,6E)-farnesyl diphosphate specific] activity"/>
    <property type="evidence" value="ECO:0007669"/>
    <property type="project" value="UniProtKB-EC"/>
</dbReference>
<dbReference type="Gene3D" id="3.40.1180.10">
    <property type="entry name" value="Decaprenyl diphosphate synthase-like"/>
    <property type="match status" value="1"/>
</dbReference>
<dbReference type="PANTHER" id="PTHR21528">
    <property type="entry name" value="DEHYDRODOLICHYL DIPHOSPHATE SYNTHASE COMPLEX SUBUNIT NUS1"/>
    <property type="match status" value="1"/>
</dbReference>
<gene>
    <name evidence="14" type="ORF">DFH94DRAFT_735404</name>
</gene>
<evidence type="ECO:0000256" key="11">
    <source>
        <dbReference type="ARBA" id="ARBA00023136"/>
    </source>
</evidence>
<comment type="pathway">
    <text evidence="3">Protein modification; protein glycosylation.</text>
</comment>
<dbReference type="SUPFAM" id="SSF64005">
    <property type="entry name" value="Undecaprenyl diphosphate synthase"/>
    <property type="match status" value="1"/>
</dbReference>
<evidence type="ECO:0000256" key="1">
    <source>
        <dbReference type="ARBA" id="ARBA00001946"/>
    </source>
</evidence>
<evidence type="ECO:0000256" key="13">
    <source>
        <dbReference type="SAM" id="Phobius"/>
    </source>
</evidence>
<evidence type="ECO:0000256" key="10">
    <source>
        <dbReference type="ARBA" id="ARBA00022989"/>
    </source>
</evidence>
<dbReference type="GO" id="GO:0005789">
    <property type="term" value="C:endoplasmic reticulum membrane"/>
    <property type="evidence" value="ECO:0007669"/>
    <property type="project" value="UniProtKB-SubCell"/>
</dbReference>
<dbReference type="Proteomes" id="UP000759537">
    <property type="component" value="Unassembled WGS sequence"/>
</dbReference>
<evidence type="ECO:0000256" key="6">
    <source>
        <dbReference type="ARBA" id="ARBA00022679"/>
    </source>
</evidence>
<organism evidence="14 15">
    <name type="scientific">Russula ochroleuca</name>
    <dbReference type="NCBI Taxonomy" id="152965"/>
    <lineage>
        <taxon>Eukaryota</taxon>
        <taxon>Fungi</taxon>
        <taxon>Dikarya</taxon>
        <taxon>Basidiomycota</taxon>
        <taxon>Agaricomycotina</taxon>
        <taxon>Agaricomycetes</taxon>
        <taxon>Russulales</taxon>
        <taxon>Russulaceae</taxon>
        <taxon>Russula</taxon>
    </lineage>
</organism>
<accession>A0A9P5TB18</accession>
<keyword evidence="6" id="KW-0808">Transferase</keyword>
<evidence type="ECO:0000313" key="15">
    <source>
        <dbReference type="Proteomes" id="UP000759537"/>
    </source>
</evidence>
<keyword evidence="11 13" id="KW-0472">Membrane</keyword>
<comment type="catalytic activity">
    <reaction evidence="12">
        <text>n isopentenyl diphosphate + (2E,6E)-farnesyl diphosphate = a di-trans,poly-cis-polyprenyl diphosphate + n diphosphate</text>
        <dbReference type="Rhea" id="RHEA:53008"/>
        <dbReference type="Rhea" id="RHEA-COMP:19494"/>
        <dbReference type="ChEBI" id="CHEBI:33019"/>
        <dbReference type="ChEBI" id="CHEBI:128769"/>
        <dbReference type="ChEBI" id="CHEBI:136960"/>
        <dbReference type="ChEBI" id="CHEBI:175763"/>
        <dbReference type="EC" id="2.5.1.87"/>
    </reaction>
</comment>
<dbReference type="OrthoDB" id="3057168at2759"/>
<keyword evidence="8" id="KW-0256">Endoplasmic reticulum</keyword>
<comment type="caution">
    <text evidence="14">The sequence shown here is derived from an EMBL/GenBank/DDBJ whole genome shotgun (WGS) entry which is preliminary data.</text>
</comment>